<evidence type="ECO:0000256" key="1">
    <source>
        <dbReference type="SAM" id="MobiDB-lite"/>
    </source>
</evidence>
<dbReference type="HOGENOM" id="CLU_060104_0_0_6"/>
<gene>
    <name evidence="3" type="ordered locus">Psefu_0253</name>
</gene>
<dbReference type="eggNOG" id="COG3515">
    <property type="taxonomic scope" value="Bacteria"/>
</dbReference>
<feature type="region of interest" description="Disordered" evidence="1">
    <location>
        <begin position="239"/>
        <end position="283"/>
    </location>
</feature>
<dbReference type="Proteomes" id="UP000000686">
    <property type="component" value="Chromosome"/>
</dbReference>
<dbReference type="Pfam" id="PF06812">
    <property type="entry name" value="ImpA_N"/>
    <property type="match status" value="1"/>
</dbReference>
<dbReference type="InterPro" id="IPR010657">
    <property type="entry name" value="ImpA_N"/>
</dbReference>
<reference evidence="3 4" key="1">
    <citation type="submission" date="2011-04" db="EMBL/GenBank/DDBJ databases">
        <title>Complete sequence of Pseudomonas fulva 12-X.</title>
        <authorList>
            <consortium name="US DOE Joint Genome Institute"/>
            <person name="Lucas S."/>
            <person name="Han J."/>
            <person name="Lapidus A."/>
            <person name="Cheng J.-F."/>
            <person name="Goodwin L."/>
            <person name="Pitluck S."/>
            <person name="Peters L."/>
            <person name="Mikhailova N."/>
            <person name="Pagani I."/>
            <person name="Davenport K."/>
            <person name="Han C."/>
            <person name="Tapia R."/>
            <person name="Land M."/>
            <person name="Hauser L."/>
            <person name="Kyrpides N."/>
            <person name="Ivanova N."/>
            <person name="Pagani I."/>
            <person name="Lcollab F.I."/>
            <person name="Woyke T."/>
        </authorList>
    </citation>
    <scope>NUCLEOTIDE SEQUENCE [LARGE SCALE GENOMIC DNA]</scope>
    <source>
        <strain evidence="4">12-X</strain>
    </source>
</reference>
<dbReference type="NCBIfam" id="TIGR03363">
    <property type="entry name" value="VI_chp_8"/>
    <property type="match status" value="1"/>
</dbReference>
<dbReference type="STRING" id="743720.Psefu_0253"/>
<dbReference type="InterPro" id="IPR017740">
    <property type="entry name" value="TssA-like"/>
</dbReference>
<dbReference type="OrthoDB" id="9771118at2"/>
<organism evidence="3 4">
    <name type="scientific">Pseudomonas fulva (strain 12-X)</name>
    <dbReference type="NCBI Taxonomy" id="743720"/>
    <lineage>
        <taxon>Bacteria</taxon>
        <taxon>Pseudomonadati</taxon>
        <taxon>Pseudomonadota</taxon>
        <taxon>Gammaproteobacteria</taxon>
        <taxon>Pseudomonadales</taxon>
        <taxon>Pseudomonadaceae</taxon>
        <taxon>Pseudomonas</taxon>
    </lineage>
</organism>
<dbReference type="PANTHER" id="PTHR37951">
    <property type="entry name" value="CYTOPLASMIC PROTEIN-RELATED"/>
    <property type="match status" value="1"/>
</dbReference>
<dbReference type="PANTHER" id="PTHR37951:SF1">
    <property type="entry name" value="TYPE VI SECRETION SYSTEM COMPONENT TSSA1"/>
    <property type="match status" value="1"/>
</dbReference>
<feature type="compositionally biased region" description="Low complexity" evidence="1">
    <location>
        <begin position="263"/>
        <end position="278"/>
    </location>
</feature>
<accession>F6AF39</accession>
<feature type="domain" description="ImpA N-terminal" evidence="2">
    <location>
        <begin position="8"/>
        <end position="130"/>
    </location>
</feature>
<dbReference type="EMBL" id="CP002727">
    <property type="protein sequence ID" value="AEF20237.1"/>
    <property type="molecule type" value="Genomic_DNA"/>
</dbReference>
<evidence type="ECO:0000313" key="4">
    <source>
        <dbReference type="Proteomes" id="UP000000686"/>
    </source>
</evidence>
<protein>
    <submittedName>
        <fullName evidence="3">Type VI secretion-associated protein, ImpA family</fullName>
    </submittedName>
</protein>
<proteinExistence type="predicted"/>
<dbReference type="RefSeq" id="WP_013789380.1">
    <property type="nucleotide sequence ID" value="NC_015556.1"/>
</dbReference>
<dbReference type="AlphaFoldDB" id="F6AF39"/>
<keyword evidence="4" id="KW-1185">Reference proteome</keyword>
<dbReference type="KEGG" id="pfv:Psefu_0253"/>
<evidence type="ECO:0000313" key="3">
    <source>
        <dbReference type="EMBL" id="AEF20237.1"/>
    </source>
</evidence>
<sequence length="346" mass="37788">MVDVSHLLNPVSDETPHGEDLEYDADFLELERLAQGQPERQMGQSVIAAEPPDWRQVRERASDLFARSKDLRLASLYLQSAIALEGLNGLAQGLTLVRELLTQFWEGVYPQLDADDDNDPTIRINALNALSAEPVIVLLREASITRSRAFGAVSIRAALNAADLQRFSSETLSPEQLRGAFLDTDAELLDSTRVALDEAAAALADIEGLLSERVGSAQSANLESLKQVLRHARQIFNDQAPAGDDESSYSSEEMPTDSDAGDAQSSAPPAARQAPAAPGRIASRDDVLRTLDRLLEYYAQHEPSSPVPVLLTRAQKLVTADFAEIVRNLIPDGMSQFENLRGPEYD</sequence>
<evidence type="ECO:0000259" key="2">
    <source>
        <dbReference type="Pfam" id="PF06812"/>
    </source>
</evidence>
<name>F6AF39_PSEF1</name>